<keyword evidence="8" id="KW-0539">Nucleus</keyword>
<reference evidence="13" key="1">
    <citation type="submission" date="2020-09" db="EMBL/GenBank/DDBJ databases">
        <title>Comparative genome analyses of four rice-infecting Rhizoctonia solani isolates reveal extensive enrichment of homogalacturonan modification genes.</title>
        <authorList>
            <person name="Lee D.-Y."/>
            <person name="Jeon J."/>
            <person name="Kim K.-T."/>
            <person name="Cheong K."/>
            <person name="Song H."/>
            <person name="Choi G."/>
            <person name="Ko J."/>
            <person name="Opiyo S.O."/>
            <person name="Zuo S."/>
            <person name="Madhav S."/>
            <person name="Lee Y.-H."/>
            <person name="Wang G.-L."/>
        </authorList>
    </citation>
    <scope>NUCLEOTIDE SEQUENCE</scope>
    <source>
        <strain evidence="13">AG1-IA B2</strain>
    </source>
</reference>
<keyword evidence="5" id="KW-0863">Zinc-finger</keyword>
<dbReference type="Pfam" id="PF01753">
    <property type="entry name" value="zf-MYND"/>
    <property type="match status" value="1"/>
</dbReference>
<evidence type="ECO:0000256" key="6">
    <source>
        <dbReference type="ARBA" id="ARBA00022833"/>
    </source>
</evidence>
<dbReference type="GO" id="GO:0006384">
    <property type="term" value="P:transcription initiation at RNA polymerase III promoter"/>
    <property type="evidence" value="ECO:0007669"/>
    <property type="project" value="TreeGrafter"/>
</dbReference>
<feature type="domain" description="RNA polymerase Rpb7-like N-terminal" evidence="11">
    <location>
        <begin position="259"/>
        <end position="314"/>
    </location>
</feature>
<keyword evidence="6" id="KW-0862">Zinc</keyword>
<feature type="compositionally biased region" description="Basic and acidic residues" evidence="9">
    <location>
        <begin position="429"/>
        <end position="438"/>
    </location>
</feature>
<dbReference type="Pfam" id="PF08292">
    <property type="entry name" value="RNA_pol_Rbc25"/>
    <property type="match status" value="1"/>
</dbReference>
<dbReference type="CDD" id="cd04330">
    <property type="entry name" value="RNAP_III_Rpc25_N"/>
    <property type="match status" value="1"/>
</dbReference>
<dbReference type="PANTHER" id="PTHR12709:SF1">
    <property type="entry name" value="DNA-DIRECTED RNA POLYMERASE III SUBUNIT RPC8"/>
    <property type="match status" value="1"/>
</dbReference>
<evidence type="ECO:0000313" key="14">
    <source>
        <dbReference type="Proteomes" id="UP000614334"/>
    </source>
</evidence>
<dbReference type="SUPFAM" id="SSF144232">
    <property type="entry name" value="HIT/MYND zinc finger-like"/>
    <property type="match status" value="1"/>
</dbReference>
<dbReference type="InterPro" id="IPR002893">
    <property type="entry name" value="Znf_MYND"/>
</dbReference>
<evidence type="ECO:0000256" key="9">
    <source>
        <dbReference type="SAM" id="MobiDB-lite"/>
    </source>
</evidence>
<comment type="subcellular location">
    <subcellularLocation>
        <location evidence="1">Nucleus</location>
    </subcellularLocation>
</comment>
<organism evidence="13 14">
    <name type="scientific">Rhizoctonia solani</name>
    <dbReference type="NCBI Taxonomy" id="456999"/>
    <lineage>
        <taxon>Eukaryota</taxon>
        <taxon>Fungi</taxon>
        <taxon>Dikarya</taxon>
        <taxon>Basidiomycota</taxon>
        <taxon>Agaricomycotina</taxon>
        <taxon>Agaricomycetes</taxon>
        <taxon>Cantharellales</taxon>
        <taxon>Ceratobasidiaceae</taxon>
        <taxon>Rhizoctonia</taxon>
    </lineage>
</organism>
<dbReference type="GO" id="GO:0008270">
    <property type="term" value="F:zinc ion binding"/>
    <property type="evidence" value="ECO:0007669"/>
    <property type="project" value="UniProtKB-KW"/>
</dbReference>
<feature type="region of interest" description="Disordered" evidence="9">
    <location>
        <begin position="96"/>
        <end position="117"/>
    </location>
</feature>
<feature type="compositionally biased region" description="Low complexity" evidence="9">
    <location>
        <begin position="96"/>
        <end position="108"/>
    </location>
</feature>
<dbReference type="InterPro" id="IPR013238">
    <property type="entry name" value="RNA_pol_III_Rbc25"/>
</dbReference>
<dbReference type="Proteomes" id="UP000614334">
    <property type="component" value="Unassembled WGS sequence"/>
</dbReference>
<dbReference type="InterPro" id="IPR045113">
    <property type="entry name" value="Rpb7-like"/>
</dbReference>
<proteinExistence type="inferred from homology"/>
<evidence type="ECO:0000256" key="1">
    <source>
        <dbReference type="ARBA" id="ARBA00004123"/>
    </source>
</evidence>
<dbReference type="SUPFAM" id="SSF50249">
    <property type="entry name" value="Nucleic acid-binding proteins"/>
    <property type="match status" value="1"/>
</dbReference>
<dbReference type="AlphaFoldDB" id="A0A8H7IFT0"/>
<gene>
    <name evidence="13" type="ORF">RHS01_03373</name>
</gene>
<protein>
    <submittedName>
        <fullName evidence="13">RNA polymerase III subunit Rpc25</fullName>
    </submittedName>
</protein>
<dbReference type="Pfam" id="PF03876">
    <property type="entry name" value="SHS2_Rpb7-N"/>
    <property type="match status" value="1"/>
</dbReference>
<evidence type="ECO:0000256" key="8">
    <source>
        <dbReference type="ARBA" id="ARBA00023242"/>
    </source>
</evidence>
<accession>A0A8H7IFT0</accession>
<feature type="domain" description="MYND-type" evidence="10">
    <location>
        <begin position="67"/>
        <end position="91"/>
    </location>
</feature>
<keyword evidence="7" id="KW-0804">Transcription</keyword>
<evidence type="ECO:0000256" key="3">
    <source>
        <dbReference type="ARBA" id="ARBA00022478"/>
    </source>
</evidence>
<dbReference type="Gene3D" id="6.10.140.2220">
    <property type="match status" value="1"/>
</dbReference>
<dbReference type="InterPro" id="IPR005576">
    <property type="entry name" value="Rpb7-like_N"/>
</dbReference>
<name>A0A8H7IFT0_9AGAM</name>
<dbReference type="InterPro" id="IPR036898">
    <property type="entry name" value="RNA_pol_Rpb7-like_N_sf"/>
</dbReference>
<evidence type="ECO:0000256" key="7">
    <source>
        <dbReference type="ARBA" id="ARBA00023163"/>
    </source>
</evidence>
<evidence type="ECO:0000256" key="5">
    <source>
        <dbReference type="ARBA" id="ARBA00022771"/>
    </source>
</evidence>
<evidence type="ECO:0000259" key="10">
    <source>
        <dbReference type="Pfam" id="PF01753"/>
    </source>
</evidence>
<evidence type="ECO:0000259" key="12">
    <source>
        <dbReference type="Pfam" id="PF08292"/>
    </source>
</evidence>
<evidence type="ECO:0000256" key="4">
    <source>
        <dbReference type="ARBA" id="ARBA00022723"/>
    </source>
</evidence>
<dbReference type="GO" id="GO:0005666">
    <property type="term" value="C:RNA polymerase III complex"/>
    <property type="evidence" value="ECO:0007669"/>
    <property type="project" value="TreeGrafter"/>
</dbReference>
<evidence type="ECO:0000313" key="13">
    <source>
        <dbReference type="EMBL" id="KAF8757808.1"/>
    </source>
</evidence>
<keyword evidence="4" id="KW-0479">Metal-binding</keyword>
<dbReference type="SUPFAM" id="SSF88798">
    <property type="entry name" value="N-terminal, heterodimerisation domain of RBP7 (RpoE)"/>
    <property type="match status" value="1"/>
</dbReference>
<evidence type="ECO:0000259" key="11">
    <source>
        <dbReference type="Pfam" id="PF03876"/>
    </source>
</evidence>
<dbReference type="PANTHER" id="PTHR12709">
    <property type="entry name" value="DNA-DIRECTED RNA POLYMERASE II, III"/>
    <property type="match status" value="1"/>
</dbReference>
<dbReference type="EMBL" id="JACYCF010000004">
    <property type="protein sequence ID" value="KAF8757808.1"/>
    <property type="molecule type" value="Genomic_DNA"/>
</dbReference>
<feature type="domain" description="RNA polymerase III subunit Rpc25" evidence="12">
    <location>
        <begin position="333"/>
        <end position="475"/>
    </location>
</feature>
<dbReference type="Gene3D" id="2.40.50.140">
    <property type="entry name" value="Nucleic acid-binding proteins"/>
    <property type="match status" value="1"/>
</dbReference>
<dbReference type="InterPro" id="IPR012340">
    <property type="entry name" value="NA-bd_OB-fold"/>
</dbReference>
<comment type="caution">
    <text evidence="13">The sequence shown here is derived from an EMBL/GenBank/DDBJ whole genome shotgun (WGS) entry which is preliminary data.</text>
</comment>
<dbReference type="Gene3D" id="3.30.1490.120">
    <property type="entry name" value="RNA polymerase Rpb7-like, N-terminal domain"/>
    <property type="match status" value="1"/>
</dbReference>
<evidence type="ECO:0000256" key="2">
    <source>
        <dbReference type="ARBA" id="ARBA00009307"/>
    </source>
</evidence>
<comment type="similarity">
    <text evidence="2">Belongs to the eukaryotic RPB7/RPC8 RNA polymerase subunit family.</text>
</comment>
<feature type="region of interest" description="Disordered" evidence="9">
    <location>
        <begin position="429"/>
        <end position="466"/>
    </location>
</feature>
<keyword evidence="3" id="KW-0240">DNA-directed RNA polymerase</keyword>
<sequence>MASFRHSSSHLLSGFSVPHDCVVRRLIFILRNLILTPPPSRLNPPWLRLQFITGAGAETSVLRGAQGRCEDEWYCSPEHLAMDWPRHRVNCVPKSSWSSSSTSSSVSTPSPPMPPCVSPEVIQTPPRVIQTTKASFHGMVFPVDGERPKLIPVNLLGMVHEGGVVDWQPVLAPILGADAEIASMIISTGVGGEPLRFPLQVFFRSNFLADGSRRNHTVESLTYGKARHDWKGPIVALKYSGTRLSGYANITMADLPSLDNVSVAPSQFSSPAHVAITNELNKKYANRVLLDIGLCICVFDLIWVGEGVVKYGDGCYWYKVTFRMVVFRPARSEVIIGKVKSSTEDGIRVTLGFFDDIYIPRDYLPVPSAFDHNEQAFFWLPPHHWASAIFVADEPPSTTQLLDTDITTRLYLDRNEVIRLRVERDEFYENEPGPRKPDIGQPGQEDRVEDDADRKAPYTITGSVHGDGLGALVWWENTEQDVMEE</sequence>